<evidence type="ECO:0000313" key="2">
    <source>
        <dbReference type="Proteomes" id="UP000220006"/>
    </source>
</evidence>
<protein>
    <recommendedName>
        <fullName evidence="3">PPM-type phosphatase domain-containing protein</fullName>
    </recommendedName>
</protein>
<dbReference type="EMBL" id="NVLK01000043">
    <property type="protein sequence ID" value="PEC20456.1"/>
    <property type="molecule type" value="Genomic_DNA"/>
</dbReference>
<sequence>MNKVNYILSQEKETVLQEKKSEHFTYRYSYVRAKETQDLNESGQDFLAFQDNGTRFMFVLCDGVGMSFHGEIAANFLGMKLLHLFETFQGKEQDISALLNEELEKWKEEGLEEVRAFQLPEETPWLLRDVLEEKRKQGSEAMFIGGRIELIPNEDKVHVTIVTHGDSFVQLFQKQKNCLNVMKFERNIEKRWSTHRGIIGGELEVFSKTLSREEANRMVIHSDGLMSLMQYNFEEVLAEIERAQCSPTSDDISFLDISW</sequence>
<proteinExistence type="predicted"/>
<reference evidence="1 2" key="1">
    <citation type="submission" date="2017-09" db="EMBL/GenBank/DDBJ databases">
        <title>Large-scale bioinformatics analysis of Bacillus genomes uncovers conserved roles of natural products in bacterial physiology.</title>
        <authorList>
            <consortium name="Agbiome Team Llc"/>
            <person name="Bleich R.M."/>
            <person name="Grubbs K.J."/>
            <person name="Santa Maria K.C."/>
            <person name="Allen S.E."/>
            <person name="Farag S."/>
            <person name="Shank E.A."/>
            <person name="Bowers A."/>
        </authorList>
    </citation>
    <scope>NUCLEOTIDE SEQUENCE [LARGE SCALE GENOMIC DNA]</scope>
    <source>
        <strain evidence="1 2">AFS096845</strain>
    </source>
</reference>
<comment type="caution">
    <text evidence="1">The sequence shown here is derived from an EMBL/GenBank/DDBJ whole genome shotgun (WGS) entry which is preliminary data.</text>
</comment>
<accession>A0A2A7HTZ9</accession>
<dbReference type="AlphaFoldDB" id="A0A2A7HTZ9"/>
<name>A0A2A7HTZ9_BACCE</name>
<dbReference type="InterPro" id="IPR036457">
    <property type="entry name" value="PPM-type-like_dom_sf"/>
</dbReference>
<gene>
    <name evidence="1" type="ORF">COM96_19730</name>
</gene>
<organism evidence="1 2">
    <name type="scientific">Bacillus cereus</name>
    <dbReference type="NCBI Taxonomy" id="1396"/>
    <lineage>
        <taxon>Bacteria</taxon>
        <taxon>Bacillati</taxon>
        <taxon>Bacillota</taxon>
        <taxon>Bacilli</taxon>
        <taxon>Bacillales</taxon>
        <taxon>Bacillaceae</taxon>
        <taxon>Bacillus</taxon>
        <taxon>Bacillus cereus group</taxon>
    </lineage>
</organism>
<dbReference type="SUPFAM" id="SSF81606">
    <property type="entry name" value="PP2C-like"/>
    <property type="match status" value="1"/>
</dbReference>
<dbReference type="Proteomes" id="UP000220006">
    <property type="component" value="Unassembled WGS sequence"/>
</dbReference>
<evidence type="ECO:0000313" key="1">
    <source>
        <dbReference type="EMBL" id="PEC20456.1"/>
    </source>
</evidence>
<evidence type="ECO:0008006" key="3">
    <source>
        <dbReference type="Google" id="ProtNLM"/>
    </source>
</evidence>
<dbReference type="Gene3D" id="3.60.40.10">
    <property type="entry name" value="PPM-type phosphatase domain"/>
    <property type="match status" value="1"/>
</dbReference>